<protein>
    <recommendedName>
        <fullName evidence="3">histidine kinase</fullName>
        <ecNumber evidence="3">2.7.13.3</ecNumber>
    </recommendedName>
</protein>
<keyword evidence="6 11" id="KW-0812">Transmembrane</keyword>
<dbReference type="SUPFAM" id="SSF55874">
    <property type="entry name" value="ATPase domain of HSP90 chaperone/DNA topoisomerase II/histidine kinase"/>
    <property type="match status" value="1"/>
</dbReference>
<keyword evidence="10 11" id="KW-0472">Membrane</keyword>
<keyword evidence="7 14" id="KW-0418">Kinase</keyword>
<dbReference type="SUPFAM" id="SSF47384">
    <property type="entry name" value="Homodimeric domain of signal transducing histidine kinase"/>
    <property type="match status" value="1"/>
</dbReference>
<dbReference type="InterPro" id="IPR003594">
    <property type="entry name" value="HATPase_dom"/>
</dbReference>
<dbReference type="InterPro" id="IPR036890">
    <property type="entry name" value="HATPase_C_sf"/>
</dbReference>
<name>A0ABW2KQ90_9PROT</name>
<evidence type="ECO:0000256" key="11">
    <source>
        <dbReference type="SAM" id="Phobius"/>
    </source>
</evidence>
<evidence type="ECO:0000256" key="4">
    <source>
        <dbReference type="ARBA" id="ARBA00022553"/>
    </source>
</evidence>
<dbReference type="PRINTS" id="PR00344">
    <property type="entry name" value="BCTRLSENSOR"/>
</dbReference>
<feature type="domain" description="Histidine kinase" evidence="12">
    <location>
        <begin position="246"/>
        <end position="447"/>
    </location>
</feature>
<keyword evidence="9" id="KW-0902">Two-component regulatory system</keyword>
<reference evidence="15" key="1">
    <citation type="journal article" date="2019" name="Int. J. Syst. Evol. Microbiol.">
        <title>The Global Catalogue of Microorganisms (GCM) 10K type strain sequencing project: providing services to taxonomists for standard genome sequencing and annotation.</title>
        <authorList>
            <consortium name="The Broad Institute Genomics Platform"/>
            <consortium name="The Broad Institute Genome Sequencing Center for Infectious Disease"/>
            <person name="Wu L."/>
            <person name="Ma J."/>
        </authorList>
    </citation>
    <scope>NUCLEOTIDE SEQUENCE [LARGE SCALE GENOMIC DNA]</scope>
    <source>
        <strain evidence="15">CGMCC 1.16275</strain>
    </source>
</reference>
<dbReference type="Gene3D" id="3.30.565.10">
    <property type="entry name" value="Histidine kinase-like ATPase, C-terminal domain"/>
    <property type="match status" value="1"/>
</dbReference>
<keyword evidence="15" id="KW-1185">Reference proteome</keyword>
<feature type="domain" description="HAMP" evidence="13">
    <location>
        <begin position="187"/>
        <end position="238"/>
    </location>
</feature>
<dbReference type="PROSITE" id="PS50109">
    <property type="entry name" value="HIS_KIN"/>
    <property type="match status" value="1"/>
</dbReference>
<dbReference type="InterPro" id="IPR003661">
    <property type="entry name" value="HisK_dim/P_dom"/>
</dbReference>
<evidence type="ECO:0000256" key="6">
    <source>
        <dbReference type="ARBA" id="ARBA00022692"/>
    </source>
</evidence>
<comment type="subcellular location">
    <subcellularLocation>
        <location evidence="2">Membrane</location>
    </subcellularLocation>
</comment>
<accession>A0ABW2KQ90</accession>
<sequence length="455" mass="47687">MASGSLNGRLLALAAVWVTAALVIAGIFLTDLFRRHAEADLARRMGHQLDELAAALEVGTDGRLAVTRDPGDPRFHRPLSGLYWEVMVGDAEVLRSRSLWDQTLALPVDRPESGELHRHELTGPGGERLVAWERALELSGIDLPVRVAVIADAADVQAATADFSQVLALSLAILAAGLMAAAVAQVRLGLVPLRSMRKALAALRAGTATRLEGRFPDEVQPLADDLNQLLAENAAMVERARAEAADLAHALKTPLAVIANAVSAGGPDAAGTVAREADRMQRQIERHLARARAAAAGRTLGSATAPALATLRPLAAAVQRLHADRGIRIELSGDPGIRIRGDAQDVQEMAGNLIDNAAKWGRSLVRVGVTQAGAVAVVTVEDDGPGIPPGRRATLPERGRRLDETVPGTGLGLAISDELARLHGGSLRLDDSPLGGLRATLELPAVPPQASRGSA</sequence>
<dbReference type="InterPro" id="IPR005467">
    <property type="entry name" value="His_kinase_dom"/>
</dbReference>
<evidence type="ECO:0000256" key="9">
    <source>
        <dbReference type="ARBA" id="ARBA00023012"/>
    </source>
</evidence>
<dbReference type="SMART" id="SM00387">
    <property type="entry name" value="HATPase_c"/>
    <property type="match status" value="1"/>
</dbReference>
<dbReference type="CDD" id="cd00082">
    <property type="entry name" value="HisKA"/>
    <property type="match status" value="1"/>
</dbReference>
<evidence type="ECO:0000256" key="7">
    <source>
        <dbReference type="ARBA" id="ARBA00022777"/>
    </source>
</evidence>
<evidence type="ECO:0000313" key="14">
    <source>
        <dbReference type="EMBL" id="MFC7331599.1"/>
    </source>
</evidence>
<organism evidence="14 15">
    <name type="scientific">Rhodocista pekingensis</name>
    <dbReference type="NCBI Taxonomy" id="201185"/>
    <lineage>
        <taxon>Bacteria</taxon>
        <taxon>Pseudomonadati</taxon>
        <taxon>Pseudomonadota</taxon>
        <taxon>Alphaproteobacteria</taxon>
        <taxon>Rhodospirillales</taxon>
        <taxon>Azospirillaceae</taxon>
        <taxon>Rhodocista</taxon>
    </lineage>
</organism>
<dbReference type="EC" id="2.7.13.3" evidence="3"/>
<dbReference type="InterPro" id="IPR004358">
    <property type="entry name" value="Sig_transdc_His_kin-like_C"/>
</dbReference>
<evidence type="ECO:0000256" key="5">
    <source>
        <dbReference type="ARBA" id="ARBA00022679"/>
    </source>
</evidence>
<evidence type="ECO:0000256" key="2">
    <source>
        <dbReference type="ARBA" id="ARBA00004370"/>
    </source>
</evidence>
<dbReference type="GO" id="GO:0004673">
    <property type="term" value="F:protein histidine kinase activity"/>
    <property type="evidence" value="ECO:0007669"/>
    <property type="project" value="UniProtKB-EC"/>
</dbReference>
<dbReference type="InterPro" id="IPR003660">
    <property type="entry name" value="HAMP_dom"/>
</dbReference>
<evidence type="ECO:0000256" key="3">
    <source>
        <dbReference type="ARBA" id="ARBA00012438"/>
    </source>
</evidence>
<gene>
    <name evidence="14" type="ORF">ACFQPS_00355</name>
</gene>
<dbReference type="Gene3D" id="1.10.287.130">
    <property type="match status" value="1"/>
</dbReference>
<evidence type="ECO:0000256" key="1">
    <source>
        <dbReference type="ARBA" id="ARBA00000085"/>
    </source>
</evidence>
<dbReference type="Proteomes" id="UP001596456">
    <property type="component" value="Unassembled WGS sequence"/>
</dbReference>
<comment type="caution">
    <text evidence="14">The sequence shown here is derived from an EMBL/GenBank/DDBJ whole genome shotgun (WGS) entry which is preliminary data.</text>
</comment>
<dbReference type="EMBL" id="JBHTCM010000003">
    <property type="protein sequence ID" value="MFC7331599.1"/>
    <property type="molecule type" value="Genomic_DNA"/>
</dbReference>
<evidence type="ECO:0000256" key="8">
    <source>
        <dbReference type="ARBA" id="ARBA00022989"/>
    </source>
</evidence>
<evidence type="ECO:0000259" key="13">
    <source>
        <dbReference type="PROSITE" id="PS50885"/>
    </source>
</evidence>
<keyword evidence="4" id="KW-0597">Phosphoprotein</keyword>
<dbReference type="PROSITE" id="PS50885">
    <property type="entry name" value="HAMP"/>
    <property type="match status" value="1"/>
</dbReference>
<dbReference type="Pfam" id="PF02518">
    <property type="entry name" value="HATPase_c"/>
    <property type="match status" value="1"/>
</dbReference>
<feature type="transmembrane region" description="Helical" evidence="11">
    <location>
        <begin position="166"/>
        <end position="190"/>
    </location>
</feature>
<evidence type="ECO:0000313" key="15">
    <source>
        <dbReference type="Proteomes" id="UP001596456"/>
    </source>
</evidence>
<dbReference type="SMART" id="SM00388">
    <property type="entry name" value="HisKA"/>
    <property type="match status" value="1"/>
</dbReference>
<proteinExistence type="predicted"/>
<dbReference type="InterPro" id="IPR050428">
    <property type="entry name" value="TCS_sensor_his_kinase"/>
</dbReference>
<dbReference type="PANTHER" id="PTHR45436:SF5">
    <property type="entry name" value="SENSOR HISTIDINE KINASE TRCS"/>
    <property type="match status" value="1"/>
</dbReference>
<comment type="catalytic activity">
    <reaction evidence="1">
        <text>ATP + protein L-histidine = ADP + protein N-phospho-L-histidine.</text>
        <dbReference type="EC" id="2.7.13.3"/>
    </reaction>
</comment>
<keyword evidence="8 11" id="KW-1133">Transmembrane helix</keyword>
<evidence type="ECO:0000259" key="12">
    <source>
        <dbReference type="PROSITE" id="PS50109"/>
    </source>
</evidence>
<keyword evidence="5 14" id="KW-0808">Transferase</keyword>
<dbReference type="InterPro" id="IPR036097">
    <property type="entry name" value="HisK_dim/P_sf"/>
</dbReference>
<evidence type="ECO:0000256" key="10">
    <source>
        <dbReference type="ARBA" id="ARBA00023136"/>
    </source>
</evidence>
<dbReference type="PANTHER" id="PTHR45436">
    <property type="entry name" value="SENSOR HISTIDINE KINASE YKOH"/>
    <property type="match status" value="1"/>
</dbReference>
<dbReference type="RefSeq" id="WP_377355474.1">
    <property type="nucleotide sequence ID" value="NZ_JBHTCM010000003.1"/>
</dbReference>